<proteinExistence type="predicted"/>
<dbReference type="AlphaFoldDB" id="A0A6H1P8D9"/>
<keyword evidence="1" id="KW-0418">Kinase</keyword>
<reference evidence="1 2" key="2">
    <citation type="submission" date="2020-04" db="EMBL/GenBank/DDBJ databases">
        <authorList>
            <person name="Fomenkov A."/>
            <person name="Anton B.P."/>
            <person name="Roberts R.J."/>
        </authorList>
    </citation>
    <scope>NUCLEOTIDE SEQUENCE [LARGE SCALE GENOMIC DNA]</scope>
    <source>
        <strain evidence="1 2">S2</strain>
    </source>
</reference>
<dbReference type="SUPFAM" id="SSF56112">
    <property type="entry name" value="Protein kinase-like (PK-like)"/>
    <property type="match status" value="1"/>
</dbReference>
<dbReference type="InterPro" id="IPR011009">
    <property type="entry name" value="Kinase-like_dom_sf"/>
</dbReference>
<dbReference type="Gene3D" id="1.10.510.10">
    <property type="entry name" value="Transferase(Phosphotransferase) domain 1"/>
    <property type="match status" value="1"/>
</dbReference>
<dbReference type="EMBL" id="CP051128">
    <property type="protein sequence ID" value="QIZ09657.1"/>
    <property type="molecule type" value="Genomic_DNA"/>
</dbReference>
<accession>A0A6H1P8D9</accession>
<reference evidence="1 2" key="1">
    <citation type="submission" date="2020-04" db="EMBL/GenBank/DDBJ databases">
        <title>Genome-Wide Identification of 5-Methylcytosine Sites in Bacterial Genomes By High-Throughput Sequencing of MspJI Restriction Fragments.</title>
        <authorList>
            <person name="Wu V."/>
        </authorList>
    </citation>
    <scope>NUCLEOTIDE SEQUENCE [LARGE SCALE GENOMIC DNA]</scope>
    <source>
        <strain evidence="1 2">S2</strain>
    </source>
</reference>
<keyword evidence="1" id="KW-0808">Transferase</keyword>
<name>A0A6H1P8D9_PRIMG</name>
<dbReference type="GO" id="GO:0016301">
    <property type="term" value="F:kinase activity"/>
    <property type="evidence" value="ECO:0007669"/>
    <property type="project" value="UniProtKB-KW"/>
</dbReference>
<dbReference type="Proteomes" id="UP000501868">
    <property type="component" value="Chromosome"/>
</dbReference>
<organism evidence="1 2">
    <name type="scientific">Priestia megaterium</name>
    <name type="common">Bacillus megaterium</name>
    <dbReference type="NCBI Taxonomy" id="1404"/>
    <lineage>
        <taxon>Bacteria</taxon>
        <taxon>Bacillati</taxon>
        <taxon>Bacillota</taxon>
        <taxon>Bacilli</taxon>
        <taxon>Bacillales</taxon>
        <taxon>Bacillaceae</taxon>
        <taxon>Priestia</taxon>
    </lineage>
</organism>
<evidence type="ECO:0000313" key="1">
    <source>
        <dbReference type="EMBL" id="QIZ09657.1"/>
    </source>
</evidence>
<evidence type="ECO:0000313" key="2">
    <source>
        <dbReference type="Proteomes" id="UP000501868"/>
    </source>
</evidence>
<gene>
    <name evidence="1" type="ORF">HFZ78_25710</name>
</gene>
<sequence>MNDFTQIVVTPGKPVQVQTNPTAYPLIGKGLQGAVFKLSEDRCVKIYSKQIYCLREKQVLQQTGEKTAILPEVYEAGENYIIMEYLTGPSLQEYLEKSKTISEDLTIEIINLIKELRSLQFMRIDFSLRHTIYDKNGKLKIIDHVNSFKIQRSFPKRLFKDLKRLGLLVTFLEHVNNQEPDLYEQWKKSLKIRD</sequence>
<protein>
    <submittedName>
        <fullName evidence="1">Kinase</fullName>
    </submittedName>
</protein>